<dbReference type="PANTHER" id="PTHR22854:SF2">
    <property type="entry name" value="INDOLE-3-GLYCEROL-PHOSPHATE SYNTHASE"/>
    <property type="match status" value="1"/>
</dbReference>
<accession>A0A511N669</accession>
<dbReference type="InterPro" id="IPR001468">
    <property type="entry name" value="Indole-3-GlycerolPSynthase_CS"/>
</dbReference>
<name>A0A511N669_DEIC1</name>
<dbReference type="PROSITE" id="PS00614">
    <property type="entry name" value="IGPS"/>
    <property type="match status" value="1"/>
</dbReference>
<feature type="domain" description="Indole-3-glycerol phosphate synthase" evidence="9">
    <location>
        <begin position="29"/>
        <end position="256"/>
    </location>
</feature>
<keyword evidence="6 8" id="KW-0057">Aromatic amino acid biosynthesis</keyword>
<dbReference type="InterPro" id="IPR013798">
    <property type="entry name" value="Indole-3-glycerol_P_synth_dom"/>
</dbReference>
<keyword evidence="5 8" id="KW-0822">Tryptophan biosynthesis</keyword>
<proteinExistence type="inferred from homology"/>
<evidence type="ECO:0000256" key="7">
    <source>
        <dbReference type="ARBA" id="ARBA00023239"/>
    </source>
</evidence>
<evidence type="ECO:0000313" key="10">
    <source>
        <dbReference type="EMBL" id="GEM47958.1"/>
    </source>
</evidence>
<dbReference type="UniPathway" id="UPA00035">
    <property type="reaction ID" value="UER00043"/>
</dbReference>
<dbReference type="InterPro" id="IPR045186">
    <property type="entry name" value="Indole-3-glycerol_P_synth"/>
</dbReference>
<keyword evidence="11" id="KW-1185">Reference proteome</keyword>
<dbReference type="Gene3D" id="3.20.20.70">
    <property type="entry name" value="Aldolase class I"/>
    <property type="match status" value="1"/>
</dbReference>
<comment type="pathway">
    <text evidence="2 8">Amino-acid biosynthesis; L-tryptophan biosynthesis; L-tryptophan from chorismate: step 4/5.</text>
</comment>
<organism evidence="10 11">
    <name type="scientific">Deinococcus cellulosilyticus (strain DSM 18568 / NBRC 106333 / KACC 11606 / 5516J-15)</name>
    <dbReference type="NCBI Taxonomy" id="1223518"/>
    <lineage>
        <taxon>Bacteria</taxon>
        <taxon>Thermotogati</taxon>
        <taxon>Deinococcota</taxon>
        <taxon>Deinococci</taxon>
        <taxon>Deinococcales</taxon>
        <taxon>Deinococcaceae</taxon>
        <taxon>Deinococcus</taxon>
    </lineage>
</organism>
<dbReference type="GO" id="GO:0000162">
    <property type="term" value="P:L-tryptophan biosynthetic process"/>
    <property type="evidence" value="ECO:0007669"/>
    <property type="project" value="UniProtKB-UniRule"/>
</dbReference>
<evidence type="ECO:0000256" key="2">
    <source>
        <dbReference type="ARBA" id="ARBA00004696"/>
    </source>
</evidence>
<dbReference type="EMBL" id="BJXB01000017">
    <property type="protein sequence ID" value="GEM47958.1"/>
    <property type="molecule type" value="Genomic_DNA"/>
</dbReference>
<comment type="catalytic activity">
    <reaction evidence="1 8">
        <text>1-(2-carboxyphenylamino)-1-deoxy-D-ribulose 5-phosphate + H(+) = (1S,2R)-1-C-(indol-3-yl)glycerol 3-phosphate + CO2 + H2O</text>
        <dbReference type="Rhea" id="RHEA:23476"/>
        <dbReference type="ChEBI" id="CHEBI:15377"/>
        <dbReference type="ChEBI" id="CHEBI:15378"/>
        <dbReference type="ChEBI" id="CHEBI:16526"/>
        <dbReference type="ChEBI" id="CHEBI:58613"/>
        <dbReference type="ChEBI" id="CHEBI:58866"/>
        <dbReference type="EC" id="4.1.1.48"/>
    </reaction>
</comment>
<evidence type="ECO:0000256" key="6">
    <source>
        <dbReference type="ARBA" id="ARBA00023141"/>
    </source>
</evidence>
<dbReference type="EC" id="4.1.1.48" evidence="8"/>
<keyword evidence="7 8" id="KW-0456">Lyase</keyword>
<comment type="similarity">
    <text evidence="8">Belongs to the TrpC family.</text>
</comment>
<dbReference type="Proteomes" id="UP000321306">
    <property type="component" value="Unassembled WGS sequence"/>
</dbReference>
<dbReference type="CDD" id="cd00331">
    <property type="entry name" value="IGPS"/>
    <property type="match status" value="1"/>
</dbReference>
<protein>
    <recommendedName>
        <fullName evidence="8">Indole-3-glycerol phosphate synthase</fullName>
        <shortName evidence="8">IGPS</shortName>
        <ecNumber evidence="8">4.1.1.48</ecNumber>
    </recommendedName>
</protein>
<dbReference type="OrthoDB" id="9804217at2"/>
<dbReference type="GO" id="GO:0004425">
    <property type="term" value="F:indole-3-glycerol-phosphate synthase activity"/>
    <property type="evidence" value="ECO:0007669"/>
    <property type="project" value="UniProtKB-UniRule"/>
</dbReference>
<gene>
    <name evidence="8 10" type="primary">trpC</name>
    <name evidence="10" type="ORF">DC3_35930</name>
</gene>
<comment type="caution">
    <text evidence="10">The sequence shown here is derived from an EMBL/GenBank/DDBJ whole genome shotgun (WGS) entry which is preliminary data.</text>
</comment>
<dbReference type="NCBIfam" id="NF001376">
    <property type="entry name" value="PRK00278.2-3"/>
    <property type="match status" value="1"/>
</dbReference>
<evidence type="ECO:0000256" key="3">
    <source>
        <dbReference type="ARBA" id="ARBA00022605"/>
    </source>
</evidence>
<keyword evidence="4 8" id="KW-0210">Decarboxylase</keyword>
<dbReference type="RefSeq" id="WP_146886643.1">
    <property type="nucleotide sequence ID" value="NZ_BJXB01000017.1"/>
</dbReference>
<evidence type="ECO:0000256" key="4">
    <source>
        <dbReference type="ARBA" id="ARBA00022793"/>
    </source>
</evidence>
<dbReference type="InterPro" id="IPR011060">
    <property type="entry name" value="RibuloseP-bd_barrel"/>
</dbReference>
<dbReference type="AlphaFoldDB" id="A0A511N669"/>
<dbReference type="PANTHER" id="PTHR22854">
    <property type="entry name" value="TRYPTOPHAN BIOSYNTHESIS PROTEIN"/>
    <property type="match status" value="1"/>
</dbReference>
<keyword evidence="3 8" id="KW-0028">Amino-acid biosynthesis</keyword>
<evidence type="ECO:0000313" key="11">
    <source>
        <dbReference type="Proteomes" id="UP000321306"/>
    </source>
</evidence>
<dbReference type="SUPFAM" id="SSF51366">
    <property type="entry name" value="Ribulose-phoshate binding barrel"/>
    <property type="match status" value="1"/>
</dbReference>
<dbReference type="Pfam" id="PF00218">
    <property type="entry name" value="IGPS"/>
    <property type="match status" value="1"/>
</dbReference>
<dbReference type="InterPro" id="IPR013785">
    <property type="entry name" value="Aldolase_TIM"/>
</dbReference>
<evidence type="ECO:0000259" key="9">
    <source>
        <dbReference type="Pfam" id="PF00218"/>
    </source>
</evidence>
<evidence type="ECO:0000256" key="8">
    <source>
        <dbReference type="HAMAP-Rule" id="MF_00134"/>
    </source>
</evidence>
<dbReference type="GO" id="GO:0004640">
    <property type="term" value="F:phosphoribosylanthranilate isomerase activity"/>
    <property type="evidence" value="ECO:0007669"/>
    <property type="project" value="TreeGrafter"/>
</dbReference>
<reference evidence="10 11" key="1">
    <citation type="submission" date="2019-07" db="EMBL/GenBank/DDBJ databases">
        <title>Whole genome shotgun sequence of Deinococcus cellulosilyticus NBRC 106333.</title>
        <authorList>
            <person name="Hosoyama A."/>
            <person name="Uohara A."/>
            <person name="Ohji S."/>
            <person name="Ichikawa N."/>
        </authorList>
    </citation>
    <scope>NUCLEOTIDE SEQUENCE [LARGE SCALE GENOMIC DNA]</scope>
    <source>
        <strain evidence="10 11">NBRC 106333</strain>
    </source>
</reference>
<evidence type="ECO:0000256" key="5">
    <source>
        <dbReference type="ARBA" id="ARBA00022822"/>
    </source>
</evidence>
<evidence type="ECO:0000256" key="1">
    <source>
        <dbReference type="ARBA" id="ARBA00001633"/>
    </source>
</evidence>
<sequence length="259" mass="27909">MHLPDLTRVPGVLGEICTLRAQDYPLPVTTDFQEQQRTRRFEEALRNSPLALIAEVKQASPSLGAIAELDPVEAALSYQRGGASAISVLTEERYFKGSPEFLKAVVAKVDIPVLRKDFVLHPRMIEEAREWGASAVLLMVSVLGDLVGEYLEYTHHCGLDALVEVHTAEELDIALASGAPIIGVNNRDLTTLNIDLEVSPRLIAQARAAGFEGVLIAESGYSTPEQLAQIRGVADAVLVGSSLSGSGSLEEATRELLKV</sequence>
<dbReference type="HAMAP" id="MF_00134_B">
    <property type="entry name" value="IGPS_B"/>
    <property type="match status" value="1"/>
</dbReference>